<proteinExistence type="predicted"/>
<feature type="transmembrane region" description="Helical" evidence="1">
    <location>
        <begin position="45"/>
        <end position="63"/>
    </location>
</feature>
<dbReference type="GO" id="GO:0032259">
    <property type="term" value="P:methylation"/>
    <property type="evidence" value="ECO:0007669"/>
    <property type="project" value="UniProtKB-KW"/>
</dbReference>
<gene>
    <name evidence="3" type="ORF">RZO55_25065</name>
</gene>
<dbReference type="Proteomes" id="UP001276854">
    <property type="component" value="Unassembled WGS sequence"/>
</dbReference>
<keyword evidence="1" id="KW-0472">Membrane</keyword>
<dbReference type="Gene3D" id="3.40.50.150">
    <property type="entry name" value="Vaccinia Virus protein VP39"/>
    <property type="match status" value="1"/>
</dbReference>
<name>A0ABU4GXB7_9CLOT</name>
<dbReference type="GO" id="GO:0008168">
    <property type="term" value="F:methyltransferase activity"/>
    <property type="evidence" value="ECO:0007669"/>
    <property type="project" value="UniProtKB-KW"/>
</dbReference>
<feature type="domain" description="Methyltransferase type 11" evidence="2">
    <location>
        <begin position="96"/>
        <end position="202"/>
    </location>
</feature>
<keyword evidence="1" id="KW-0812">Transmembrane</keyword>
<dbReference type="EMBL" id="JAWONS010000329">
    <property type="protein sequence ID" value="MDW2800847.1"/>
    <property type="molecule type" value="Genomic_DNA"/>
</dbReference>
<evidence type="ECO:0000259" key="2">
    <source>
        <dbReference type="Pfam" id="PF08241"/>
    </source>
</evidence>
<evidence type="ECO:0000313" key="3">
    <source>
        <dbReference type="EMBL" id="MDW2800847.1"/>
    </source>
</evidence>
<keyword evidence="4" id="KW-1185">Reference proteome</keyword>
<dbReference type="Pfam" id="PF08241">
    <property type="entry name" value="Methyltransf_11"/>
    <property type="match status" value="1"/>
</dbReference>
<keyword evidence="3" id="KW-0808">Transferase</keyword>
<keyword evidence="1" id="KW-1133">Transmembrane helix</keyword>
<sequence>MSEKRLNYGNWVPLNMIRPLWGVSGIWLVVIIANGFVFQNIIGGIISICLFVAFAGMSFYMQICRNVFSFEKGGLMGQIHDFLLDHMQWDGQGKLLDIGCGAGALSIKCAKKYPQAAITGVDYWGSEWNYAKEQCESNAKIEGVEKRIIFQKGDAAELDFADETFGAAVSNFVFHEVRSQPVKQLVVREALRVVKKGGVFVFHDMFEQKKLYGDMNAFIEQLRKEGITEIHYIANTEKETFIPGFLSAPWMLKNMGLIYGVK</sequence>
<feature type="transmembrane region" description="Helical" evidence="1">
    <location>
        <begin position="20"/>
        <end position="38"/>
    </location>
</feature>
<dbReference type="CDD" id="cd02440">
    <property type="entry name" value="AdoMet_MTases"/>
    <property type="match status" value="1"/>
</dbReference>
<accession>A0ABU4GXB7</accession>
<dbReference type="SUPFAM" id="SSF53335">
    <property type="entry name" value="S-adenosyl-L-methionine-dependent methyltransferases"/>
    <property type="match status" value="1"/>
</dbReference>
<organism evidence="3 4">
    <name type="scientific">Clostridium boliviensis</name>
    <dbReference type="NCBI Taxonomy" id="318465"/>
    <lineage>
        <taxon>Bacteria</taxon>
        <taxon>Bacillati</taxon>
        <taxon>Bacillota</taxon>
        <taxon>Clostridia</taxon>
        <taxon>Eubacteriales</taxon>
        <taxon>Clostridiaceae</taxon>
        <taxon>Clostridium</taxon>
    </lineage>
</organism>
<protein>
    <submittedName>
        <fullName evidence="3">Methyltransferase domain-containing protein</fullName>
    </submittedName>
</protein>
<dbReference type="InterPro" id="IPR029063">
    <property type="entry name" value="SAM-dependent_MTases_sf"/>
</dbReference>
<dbReference type="InterPro" id="IPR013216">
    <property type="entry name" value="Methyltransf_11"/>
</dbReference>
<evidence type="ECO:0000313" key="4">
    <source>
        <dbReference type="Proteomes" id="UP001276854"/>
    </source>
</evidence>
<keyword evidence="3" id="KW-0489">Methyltransferase</keyword>
<dbReference type="PANTHER" id="PTHR43591">
    <property type="entry name" value="METHYLTRANSFERASE"/>
    <property type="match status" value="1"/>
</dbReference>
<comment type="caution">
    <text evidence="3">The sequence shown here is derived from an EMBL/GenBank/DDBJ whole genome shotgun (WGS) entry which is preliminary data.</text>
</comment>
<dbReference type="RefSeq" id="WP_318067009.1">
    <property type="nucleotide sequence ID" value="NZ_JAWONS010000329.1"/>
</dbReference>
<evidence type="ECO:0000256" key="1">
    <source>
        <dbReference type="SAM" id="Phobius"/>
    </source>
</evidence>
<reference evidence="3 4" key="1">
    <citation type="submission" date="2023-10" db="EMBL/GenBank/DDBJ databases">
        <title>A novel Glycoside Hydrolase 43-Like Enzyme from Clostrdium boliviensis is an Endo-xylanase, and a Candidate for Xylooligosaccharides Production from Different Xylan Substrates.</title>
        <authorList>
            <person name="Alvarez M.T."/>
            <person name="Rocabado-Villegas L.R."/>
            <person name="Salas-Veizaga D.M."/>
            <person name="Linares-Pasten J.A."/>
            <person name="Gudmundsdottir E.E."/>
            <person name="Hreggvidsson G.O."/>
            <person name="Adlercreutz P."/>
            <person name="Nordberg Karlsson E."/>
        </authorList>
    </citation>
    <scope>NUCLEOTIDE SEQUENCE [LARGE SCALE GENOMIC DNA]</scope>
    <source>
        <strain evidence="3 4">E-1</strain>
    </source>
</reference>